<feature type="transmembrane region" description="Helical" evidence="1">
    <location>
        <begin position="46"/>
        <end position="64"/>
    </location>
</feature>
<protein>
    <recommendedName>
        <fullName evidence="3">DoxX family protein</fullName>
    </recommendedName>
</protein>
<dbReference type="EMBL" id="CP002584">
    <property type="protein sequence ID" value="ADZ80870.1"/>
    <property type="molecule type" value="Genomic_DNA"/>
</dbReference>
<evidence type="ECO:0000313" key="2">
    <source>
        <dbReference type="EMBL" id="ADZ80870.1"/>
    </source>
</evidence>
<accession>F4C8P4</accession>
<feature type="transmembrane region" description="Helical" evidence="1">
    <location>
        <begin position="69"/>
        <end position="89"/>
    </location>
</feature>
<dbReference type="PATRIC" id="fig|743722.3.peg.4632"/>
<gene>
    <name evidence="2" type="ordered locus">Sph21_4349</name>
</gene>
<dbReference type="AlphaFoldDB" id="F4C8P4"/>
<dbReference type="eggNOG" id="ENOG5032S86">
    <property type="taxonomic scope" value="Bacteria"/>
</dbReference>
<dbReference type="STRING" id="743722.Sph21_4349"/>
<sequence length="117" mass="13263">MIKHIISLILLLISVFLSFKHGWDSLHVKDHRESAKMMAELGIKESYVPIMGIMMILIGLLLLFPRTFFLGNVLNAVSILLIMALALNAGNTKMALIEIPFLIMPLILIWLKYPFKS</sequence>
<dbReference type="OrthoDB" id="826196at2"/>
<name>F4C8P4_SPHS2</name>
<reference evidence="2" key="1">
    <citation type="submission" date="2011-03" db="EMBL/GenBank/DDBJ databases">
        <title>Complete sequence of Sphingobacterium sp. 21.</title>
        <authorList>
            <consortium name="US DOE Joint Genome Institute"/>
            <person name="Lucas S."/>
            <person name="Copeland A."/>
            <person name="Lapidus A."/>
            <person name="Cheng J.-F."/>
            <person name="Goodwin L."/>
            <person name="Pitluck S."/>
            <person name="Davenport K."/>
            <person name="Detter J.C."/>
            <person name="Han C."/>
            <person name="Tapia R."/>
            <person name="Land M."/>
            <person name="Hauser L."/>
            <person name="Kyrpides N."/>
            <person name="Ivanova N."/>
            <person name="Ovchinnikova G."/>
            <person name="Pagani I."/>
            <person name="Siebers A.K."/>
            <person name="Allgaier M."/>
            <person name="Thelen M.P."/>
            <person name="Hugenholtz P."/>
            <person name="Woyke T."/>
        </authorList>
    </citation>
    <scope>NUCLEOTIDE SEQUENCE</scope>
    <source>
        <strain evidence="2">21</strain>
    </source>
</reference>
<keyword evidence="1" id="KW-0812">Transmembrane</keyword>
<keyword evidence="1" id="KW-1133">Transmembrane helix</keyword>
<evidence type="ECO:0000256" key="1">
    <source>
        <dbReference type="SAM" id="Phobius"/>
    </source>
</evidence>
<dbReference type="KEGG" id="shg:Sph21_4349"/>
<organism evidence="2">
    <name type="scientific">Sphingobacterium sp. (strain 21)</name>
    <dbReference type="NCBI Taxonomy" id="743722"/>
    <lineage>
        <taxon>Bacteria</taxon>
        <taxon>Pseudomonadati</taxon>
        <taxon>Bacteroidota</taxon>
        <taxon>Sphingobacteriia</taxon>
        <taxon>Sphingobacteriales</taxon>
        <taxon>Sphingobacteriaceae</taxon>
        <taxon>Sphingobacterium</taxon>
    </lineage>
</organism>
<evidence type="ECO:0008006" key="3">
    <source>
        <dbReference type="Google" id="ProtNLM"/>
    </source>
</evidence>
<keyword evidence="1" id="KW-0472">Membrane</keyword>
<proteinExistence type="predicted"/>
<dbReference type="HOGENOM" id="CLU_168107_0_0_10"/>
<feature type="transmembrane region" description="Helical" evidence="1">
    <location>
        <begin position="95"/>
        <end position="113"/>
    </location>
</feature>